<reference evidence="2 3" key="1">
    <citation type="submission" date="2012-10" db="EMBL/GenBank/DDBJ databases">
        <authorList>
            <person name="Zafar N."/>
            <person name="Inman J."/>
            <person name="Hall N."/>
            <person name="Lorenzi H."/>
            <person name="Caler E."/>
        </authorList>
    </citation>
    <scope>NUCLEOTIDE SEQUENCE [LARGE SCALE GENOMIC DNA]</scope>
    <source>
        <strain evidence="2 3">IP1</strain>
    </source>
</reference>
<feature type="compositionally biased region" description="Basic and acidic residues" evidence="1">
    <location>
        <begin position="137"/>
        <end position="154"/>
    </location>
</feature>
<name>A0A0A1TXK7_ENTIV</name>
<dbReference type="EMBL" id="KB207015">
    <property type="protein sequence ID" value="ELP86085.1"/>
    <property type="molecule type" value="Genomic_DNA"/>
</dbReference>
<dbReference type="Proteomes" id="UP000014680">
    <property type="component" value="Unassembled WGS sequence"/>
</dbReference>
<organism evidence="2 3">
    <name type="scientific">Entamoeba invadens IP1</name>
    <dbReference type="NCBI Taxonomy" id="370355"/>
    <lineage>
        <taxon>Eukaryota</taxon>
        <taxon>Amoebozoa</taxon>
        <taxon>Evosea</taxon>
        <taxon>Archamoebae</taxon>
        <taxon>Mastigamoebida</taxon>
        <taxon>Entamoebidae</taxon>
        <taxon>Entamoeba</taxon>
    </lineage>
</organism>
<proteinExistence type="predicted"/>
<dbReference type="RefSeq" id="XP_004185431.1">
    <property type="nucleotide sequence ID" value="XM_004185383.1"/>
</dbReference>
<evidence type="ECO:0000313" key="2">
    <source>
        <dbReference type="EMBL" id="ELP86085.1"/>
    </source>
</evidence>
<gene>
    <name evidence="2" type="ORF">EIN_327320</name>
</gene>
<keyword evidence="3" id="KW-1185">Reference proteome</keyword>
<dbReference type="KEGG" id="eiv:EIN_327320"/>
<accession>A0A0A1TXK7</accession>
<dbReference type="OrthoDB" id="241990at2759"/>
<evidence type="ECO:0000256" key="1">
    <source>
        <dbReference type="SAM" id="MobiDB-lite"/>
    </source>
</evidence>
<feature type="region of interest" description="Disordered" evidence="1">
    <location>
        <begin position="137"/>
        <end position="156"/>
    </location>
</feature>
<dbReference type="GeneID" id="14885161"/>
<dbReference type="OMA" id="VYFLRIC"/>
<evidence type="ECO:0000313" key="3">
    <source>
        <dbReference type="Proteomes" id="UP000014680"/>
    </source>
</evidence>
<dbReference type="VEuPathDB" id="AmoebaDB:EIN_327320"/>
<protein>
    <submittedName>
        <fullName evidence="2">Uncharacterized protein</fullName>
    </submittedName>
</protein>
<sequence>MDRVEDKSSILKKVMLDEALKKMNRGSLSIQKIECSIKLSDLDRVLEQGKILQVSSNVEKTQSFQAKWKSSNDINKLFCVQPIPRLPRKFCSTIQIQMFSIFFDKDLKVPKLSFYTSPKTTAANFIQTIIQKVNSLHDESNEKDPNKERLENSTKQKRTLLDGGSDVYFLRICDEEGEPDEDFPSLEPTSIIGEMGSYNYFLKENKDYVESLKHHRRAVNMPNTQRIAILNNVKIVKVFFNVKGFENTSVKYEVRMGQKVIDFVNTVIEERNKKVGQNGDLMPKDTKDFLFEMADQDGKPDDDFPMKCQDDISMRGDFFVFIGKGKYAAEKNN</sequence>
<dbReference type="AlphaFoldDB" id="A0A0A1TXK7"/>